<dbReference type="PANTHER" id="PTHR11370">
    <property type="entry name" value="DNA-REPAIR PROTEIN XRCC1"/>
    <property type="match status" value="1"/>
</dbReference>
<reference evidence="2" key="2">
    <citation type="submission" date="2025-09" db="UniProtKB">
        <authorList>
            <consortium name="Ensembl"/>
        </authorList>
    </citation>
    <scope>IDENTIFICATION</scope>
</reference>
<dbReference type="STRING" id="7757.ENSPMAP00000008569"/>
<dbReference type="Ensembl" id="ENSPMAT00000008607.1">
    <property type="protein sequence ID" value="ENSPMAP00000008569.1"/>
    <property type="gene ID" value="ENSPMAG00000007802.1"/>
</dbReference>
<protein>
    <recommendedName>
        <fullName evidence="1">DNA-repair protein Xrcc1 N-terminal domain-containing protein</fullName>
    </recommendedName>
</protein>
<sequence>VQFEKAEKILSVDVGNEGSAFVEILVGNSSSNDSDFQALLSASCFMSPAESRSSLQRSRVRMFGPELLCRSVREQRWDRARVVCRQPYN</sequence>
<evidence type="ECO:0000259" key="1">
    <source>
        <dbReference type="Pfam" id="PF01834"/>
    </source>
</evidence>
<name>S4RTM9_PETMA</name>
<organism evidence="2">
    <name type="scientific">Petromyzon marinus</name>
    <name type="common">Sea lamprey</name>
    <dbReference type="NCBI Taxonomy" id="7757"/>
    <lineage>
        <taxon>Eukaryota</taxon>
        <taxon>Metazoa</taxon>
        <taxon>Chordata</taxon>
        <taxon>Craniata</taxon>
        <taxon>Vertebrata</taxon>
        <taxon>Cyclostomata</taxon>
        <taxon>Hyperoartia</taxon>
        <taxon>Petromyzontiformes</taxon>
        <taxon>Petromyzontidae</taxon>
        <taxon>Petromyzon</taxon>
    </lineage>
</organism>
<dbReference type="GO" id="GO:0006284">
    <property type="term" value="P:base-excision repair"/>
    <property type="evidence" value="ECO:0007669"/>
    <property type="project" value="TreeGrafter"/>
</dbReference>
<dbReference type="InterPro" id="IPR002706">
    <property type="entry name" value="Xrcc1_N"/>
</dbReference>
<reference evidence="2" key="1">
    <citation type="submission" date="2025-08" db="UniProtKB">
        <authorList>
            <consortium name="Ensembl"/>
        </authorList>
    </citation>
    <scope>IDENTIFICATION</scope>
</reference>
<dbReference type="SUPFAM" id="SSF49785">
    <property type="entry name" value="Galactose-binding domain-like"/>
    <property type="match status" value="1"/>
</dbReference>
<dbReference type="HOGENOM" id="CLU_115672_1_0_1"/>
<dbReference type="GeneTree" id="ENSGT00390000004140"/>
<dbReference type="Gene3D" id="2.60.120.260">
    <property type="entry name" value="Galactose-binding domain-like"/>
    <property type="match status" value="1"/>
</dbReference>
<feature type="domain" description="DNA-repair protein Xrcc1 N-terminal" evidence="1">
    <location>
        <begin position="1"/>
        <end position="89"/>
    </location>
</feature>
<dbReference type="OMA" id="LSASCFM"/>
<dbReference type="Pfam" id="PF01834">
    <property type="entry name" value="XRCC1_N"/>
    <property type="match status" value="1"/>
</dbReference>
<evidence type="ECO:0000313" key="2">
    <source>
        <dbReference type="Ensembl" id="ENSPMAP00000008569.1"/>
    </source>
</evidence>
<dbReference type="GO" id="GO:0005634">
    <property type="term" value="C:nucleus"/>
    <property type="evidence" value="ECO:0007669"/>
    <property type="project" value="InterPro"/>
</dbReference>
<dbReference type="PANTHER" id="PTHR11370:SF5">
    <property type="entry name" value="DNA REPAIR PROTEIN XRCC1"/>
    <property type="match status" value="1"/>
</dbReference>
<dbReference type="InterPro" id="IPR008979">
    <property type="entry name" value="Galactose-bd-like_sf"/>
</dbReference>
<proteinExistence type="predicted"/>
<dbReference type="GO" id="GO:0003684">
    <property type="term" value="F:damaged DNA binding"/>
    <property type="evidence" value="ECO:0007669"/>
    <property type="project" value="InterPro"/>
</dbReference>
<dbReference type="AlphaFoldDB" id="S4RTM9"/>
<accession>S4RTM9</accession>
<dbReference type="GO" id="GO:0000012">
    <property type="term" value="P:single strand break repair"/>
    <property type="evidence" value="ECO:0007669"/>
    <property type="project" value="InterPro"/>
</dbReference>